<reference evidence="2 5" key="3">
    <citation type="journal article" date="2020" name="J. Nat. Prod.">
        <title>Genomics-Metabolomics Profiling Disclosed Marine Vibrio spartinae 3.6 as a Producer of a New Branched Side Chain Prodigiosin.</title>
        <authorList>
            <person name="Vitale G.A."/>
            <person name="Sciarretta M."/>
            <person name="Palma Esposito F."/>
            <person name="January G.G."/>
            <person name="Giaccio M."/>
            <person name="Bunk B."/>
            <person name="Sproer C."/>
            <person name="Bajerski F."/>
            <person name="Power D."/>
            <person name="Festa C."/>
            <person name="Monti M.C."/>
            <person name="D'Auria M.V."/>
            <person name="de Pascale D."/>
        </authorList>
    </citation>
    <scope>NUCLEOTIDE SEQUENCE [LARGE SCALE GENOMIC DNA]</scope>
    <source>
        <strain evidence="2 5">3.6</strain>
    </source>
</reference>
<evidence type="ECO:0000313" key="5">
    <source>
        <dbReference type="Proteomes" id="UP000515264"/>
    </source>
</evidence>
<proteinExistence type="predicted"/>
<evidence type="ECO:0000313" key="2">
    <source>
        <dbReference type="EMBL" id="QMV16911.1"/>
    </source>
</evidence>
<dbReference type="Proteomes" id="UP000184774">
    <property type="component" value="Unassembled WGS sequence"/>
</dbReference>
<evidence type="ECO:0008006" key="6">
    <source>
        <dbReference type="Google" id="ProtNLM"/>
    </source>
</evidence>
<dbReference type="EMBL" id="CP046269">
    <property type="protein sequence ID" value="QMV16911.1"/>
    <property type="molecule type" value="Genomic_DNA"/>
</dbReference>
<feature type="transmembrane region" description="Helical" evidence="1">
    <location>
        <begin position="86"/>
        <end position="105"/>
    </location>
</feature>
<evidence type="ECO:0000313" key="4">
    <source>
        <dbReference type="Proteomes" id="UP000184774"/>
    </source>
</evidence>
<keyword evidence="1" id="KW-0472">Membrane</keyword>
<gene>
    <name evidence="3" type="ORF">VSP9026_04709</name>
    <name evidence="2" type="ORF">Vspart_04332</name>
</gene>
<protein>
    <recommendedName>
        <fullName evidence="6">Cation-transporting P-type ATPase C-terminal domain-containing protein</fullName>
    </recommendedName>
</protein>
<feature type="transmembrane region" description="Helical" evidence="1">
    <location>
        <begin position="52"/>
        <end position="74"/>
    </location>
</feature>
<reference evidence="3 4" key="1">
    <citation type="submission" date="2016-12" db="EMBL/GenBank/DDBJ databases">
        <authorList>
            <person name="Song W.-J."/>
            <person name="Kurnit D.M."/>
        </authorList>
    </citation>
    <scope>NUCLEOTIDE SEQUENCE [LARGE SCALE GENOMIC DNA]</scope>
    <source>
        <strain evidence="3 4">CECT 9026</strain>
    </source>
</reference>
<dbReference type="AlphaFoldDB" id="A0A1N6MBT9"/>
<evidence type="ECO:0000313" key="3">
    <source>
        <dbReference type="EMBL" id="SIO96883.1"/>
    </source>
</evidence>
<organism evidence="3 4">
    <name type="scientific">Vibrio spartinae</name>
    <dbReference type="NCBI Taxonomy" id="1918945"/>
    <lineage>
        <taxon>Bacteria</taxon>
        <taxon>Pseudomonadati</taxon>
        <taxon>Pseudomonadota</taxon>
        <taxon>Gammaproteobacteria</taxon>
        <taxon>Vibrionales</taxon>
        <taxon>Vibrionaceae</taxon>
        <taxon>Vibrio</taxon>
    </lineage>
</organism>
<dbReference type="EMBL" id="FSSB01000061">
    <property type="protein sequence ID" value="SIO96883.1"/>
    <property type="molecule type" value="Genomic_DNA"/>
</dbReference>
<dbReference type="Proteomes" id="UP000515264">
    <property type="component" value="Chromosome 2"/>
</dbReference>
<sequence>MAKVNIWCTLSFLIDEEAINEWKQSKQNERGRPRWFSDLATPRAFKIPGNMLVQSTLTTVCYLVIVQALVLFMFPELIDFSVNWRYSAPVLSGVIVTVLVGEYMLKQAELKKRPASENAARPTDSKRSKSAVFELSALIQSQDYATYVKT</sequence>
<accession>A0A1N6MBT9</accession>
<keyword evidence="5" id="KW-1185">Reference proteome</keyword>
<evidence type="ECO:0000256" key="1">
    <source>
        <dbReference type="SAM" id="Phobius"/>
    </source>
</evidence>
<reference evidence="2" key="2">
    <citation type="submission" date="2019-11" db="EMBL/GenBank/DDBJ databases">
        <authorList>
            <person name="January G."/>
            <person name="Bunk B."/>
        </authorList>
    </citation>
    <scope>NUCLEOTIDE SEQUENCE</scope>
    <source>
        <strain evidence="2">3.6</strain>
    </source>
</reference>
<name>A0A1N6MBT9_9VIBR</name>
<keyword evidence="1" id="KW-0812">Transmembrane</keyword>
<keyword evidence="1" id="KW-1133">Transmembrane helix</keyword>